<dbReference type="NCBIfam" id="TIGR00229">
    <property type="entry name" value="sensory_box"/>
    <property type="match status" value="3"/>
</dbReference>
<dbReference type="Gene3D" id="3.30.565.10">
    <property type="entry name" value="Histidine kinase-like ATPase, C-terminal domain"/>
    <property type="match status" value="1"/>
</dbReference>
<dbReference type="InterPro" id="IPR000014">
    <property type="entry name" value="PAS"/>
</dbReference>
<sequence>MAGREDQQEAVDTMNELEILRKQVAFYQDFFENVSGAAVMVNSEKQITYVNRSALLLFEMTREELLTYKITDFLHEVPTHILHYQEEMMSKEENFTDEWILHLPNGIVKHVEFKSLEYICDGDLIYKITDITLARTLERERTISVQMFQDVFHQAVDSIIIFDRDGVIIDVNPAFCHAVQMAKLKVVGGKIQQLLSINSVPVWIDSLREVEQTGSSAGQVDVEVRKNKIRFEYTTSSNIFNGLYMSIFRDVTEKHVMESKLKKSEEIFGQLFELAIDAIVFCDENGIIFRVNDAACRIFESTREQLLGIHIAKYTDRLQQDYIELMDEFFKTGSIRGELFFTMPNGQKKLLELTANSHPSEGYNIAIFRNVSERWRIENELRKSETKFRKIFERTMDGIILWNKEKIEDINENGVQILEINKANLFARSLQEIIQVVPENTFPLQSYMEEIEKHQEQTVTIPITFLDGRVKHIEFSTRPFLSQELHLTIFRDVTEKLEMEEQLRKSDTLSVVGELAAGIAHEIRNPMTALKGFIQLLQSSVKEDFSTYFNVITSELQRIESIITEFLVLAKPQAMNYQKRNINGVMQDTLDLLSAQALMQNIQFETSFKENPFIIYCEGNQLKQVFINIIKNAIEVMPNGGVIYISSERHEEKFVKISIKDQGAGIPEKKIKKLGEPFYTTKERGTGLGLMVSYKIIEEHNGYIDVESEIGIGTIFHIYLPVNKEEEIVFLRK</sequence>
<reference evidence="12 13" key="1">
    <citation type="submission" date="2018-08" db="EMBL/GenBank/DDBJ databases">
        <title>Bacillus chawlae sp. nov., Bacillus glennii sp. nov., and Bacillus saganii sp. nov. Isolated from the Vehicle Assembly Building at Kennedy Space Center where the Viking Spacecraft were Assembled.</title>
        <authorList>
            <person name="Seuylemezian A."/>
            <person name="Vaishampayan P."/>
        </authorList>
    </citation>
    <scope>NUCLEOTIDE SEQUENCE [LARGE SCALE GENOMIC DNA]</scope>
    <source>
        <strain evidence="12 13">V47-23a</strain>
    </source>
</reference>
<name>A0A372LTW3_9BACI</name>
<keyword evidence="7" id="KW-0067">ATP-binding</keyword>
<keyword evidence="13" id="KW-1185">Reference proteome</keyword>
<dbReference type="FunFam" id="1.10.287.130:FF:000040">
    <property type="entry name" value="PAS domain-containing sensor histidine kinase"/>
    <property type="match status" value="1"/>
</dbReference>
<evidence type="ECO:0000256" key="1">
    <source>
        <dbReference type="ARBA" id="ARBA00000085"/>
    </source>
</evidence>
<dbReference type="Pfam" id="PF13426">
    <property type="entry name" value="PAS_9"/>
    <property type="match status" value="3"/>
</dbReference>
<dbReference type="SMART" id="SM00091">
    <property type="entry name" value="PAS"/>
    <property type="match status" value="4"/>
</dbReference>
<keyword evidence="4" id="KW-0808">Transferase</keyword>
<dbReference type="CDD" id="cd00130">
    <property type="entry name" value="PAS"/>
    <property type="match status" value="2"/>
</dbReference>
<evidence type="ECO:0000259" key="10">
    <source>
        <dbReference type="PROSITE" id="PS50109"/>
    </source>
</evidence>
<dbReference type="InterPro" id="IPR035965">
    <property type="entry name" value="PAS-like_dom_sf"/>
</dbReference>
<dbReference type="Pfam" id="PF13188">
    <property type="entry name" value="PAS_8"/>
    <property type="match status" value="1"/>
</dbReference>
<dbReference type="PROSITE" id="PS50112">
    <property type="entry name" value="PAS"/>
    <property type="match status" value="2"/>
</dbReference>
<accession>A0A372LTW3</accession>
<dbReference type="SUPFAM" id="SSF47384">
    <property type="entry name" value="Homodimeric domain of signal transducing histidine kinase"/>
    <property type="match status" value="1"/>
</dbReference>
<keyword evidence="5" id="KW-0547">Nucleotide-binding</keyword>
<dbReference type="RefSeq" id="WP_117325221.1">
    <property type="nucleotide sequence ID" value="NZ_QVTE01000008.1"/>
</dbReference>
<dbReference type="EMBL" id="QVTE01000008">
    <property type="protein sequence ID" value="RFU70994.1"/>
    <property type="molecule type" value="Genomic_DNA"/>
</dbReference>
<protein>
    <recommendedName>
        <fullName evidence="2">histidine kinase</fullName>
        <ecNumber evidence="2">2.7.13.3</ecNumber>
    </recommendedName>
</protein>
<feature type="domain" description="PAS" evidence="11">
    <location>
        <begin position="23"/>
        <end position="76"/>
    </location>
</feature>
<keyword evidence="6" id="KW-0418">Kinase</keyword>
<dbReference type="GO" id="GO:0005524">
    <property type="term" value="F:ATP binding"/>
    <property type="evidence" value="ECO:0007669"/>
    <property type="project" value="UniProtKB-KW"/>
</dbReference>
<dbReference type="GO" id="GO:0030435">
    <property type="term" value="P:sporulation resulting in formation of a cellular spore"/>
    <property type="evidence" value="ECO:0007669"/>
    <property type="project" value="UniProtKB-KW"/>
</dbReference>
<evidence type="ECO:0000259" key="11">
    <source>
        <dbReference type="PROSITE" id="PS50112"/>
    </source>
</evidence>
<evidence type="ECO:0000256" key="5">
    <source>
        <dbReference type="ARBA" id="ARBA00022741"/>
    </source>
</evidence>
<dbReference type="PROSITE" id="PS50109">
    <property type="entry name" value="HIS_KIN"/>
    <property type="match status" value="1"/>
</dbReference>
<dbReference type="PRINTS" id="PR00344">
    <property type="entry name" value="BCTRLSENSOR"/>
</dbReference>
<feature type="domain" description="PAS" evidence="11">
    <location>
        <begin position="264"/>
        <end position="308"/>
    </location>
</feature>
<dbReference type="PANTHER" id="PTHR43065:SF34">
    <property type="entry name" value="SPORULATION KINASE A"/>
    <property type="match status" value="1"/>
</dbReference>
<proteinExistence type="predicted"/>
<evidence type="ECO:0000256" key="8">
    <source>
        <dbReference type="ARBA" id="ARBA00022969"/>
    </source>
</evidence>
<evidence type="ECO:0000256" key="9">
    <source>
        <dbReference type="ARBA" id="ARBA00023012"/>
    </source>
</evidence>
<comment type="caution">
    <text evidence="12">The sequence shown here is derived from an EMBL/GenBank/DDBJ whole genome shotgun (WGS) entry which is preliminary data.</text>
</comment>
<dbReference type="Proteomes" id="UP000264541">
    <property type="component" value="Unassembled WGS sequence"/>
</dbReference>
<keyword evidence="9" id="KW-0902">Two-component regulatory system</keyword>
<organism evidence="12 13">
    <name type="scientific">Peribacillus saganii</name>
    <dbReference type="NCBI Taxonomy" id="2303992"/>
    <lineage>
        <taxon>Bacteria</taxon>
        <taxon>Bacillati</taxon>
        <taxon>Bacillota</taxon>
        <taxon>Bacilli</taxon>
        <taxon>Bacillales</taxon>
        <taxon>Bacillaceae</taxon>
        <taxon>Peribacillus</taxon>
    </lineage>
</organism>
<dbReference type="InterPro" id="IPR036097">
    <property type="entry name" value="HisK_dim/P_sf"/>
</dbReference>
<dbReference type="PANTHER" id="PTHR43065">
    <property type="entry name" value="SENSOR HISTIDINE KINASE"/>
    <property type="match status" value="1"/>
</dbReference>
<evidence type="ECO:0000313" key="12">
    <source>
        <dbReference type="EMBL" id="RFU70994.1"/>
    </source>
</evidence>
<dbReference type="InterPro" id="IPR036890">
    <property type="entry name" value="HATPase_C_sf"/>
</dbReference>
<feature type="domain" description="Histidine kinase" evidence="10">
    <location>
        <begin position="518"/>
        <end position="724"/>
    </location>
</feature>
<dbReference type="EC" id="2.7.13.3" evidence="2"/>
<dbReference type="InterPro" id="IPR005467">
    <property type="entry name" value="His_kinase_dom"/>
</dbReference>
<evidence type="ECO:0000256" key="4">
    <source>
        <dbReference type="ARBA" id="ARBA00022679"/>
    </source>
</evidence>
<dbReference type="Gene3D" id="3.30.450.20">
    <property type="entry name" value="PAS domain"/>
    <property type="match status" value="4"/>
</dbReference>
<dbReference type="GO" id="GO:0000155">
    <property type="term" value="F:phosphorelay sensor kinase activity"/>
    <property type="evidence" value="ECO:0007669"/>
    <property type="project" value="InterPro"/>
</dbReference>
<comment type="catalytic activity">
    <reaction evidence="1">
        <text>ATP + protein L-histidine = ADP + protein N-phospho-L-histidine.</text>
        <dbReference type="EC" id="2.7.13.3"/>
    </reaction>
</comment>
<dbReference type="CDD" id="cd00082">
    <property type="entry name" value="HisKA"/>
    <property type="match status" value="1"/>
</dbReference>
<dbReference type="Pfam" id="PF00512">
    <property type="entry name" value="HisKA"/>
    <property type="match status" value="1"/>
</dbReference>
<evidence type="ECO:0000256" key="7">
    <source>
        <dbReference type="ARBA" id="ARBA00022840"/>
    </source>
</evidence>
<dbReference type="SMART" id="SM00388">
    <property type="entry name" value="HisKA"/>
    <property type="match status" value="1"/>
</dbReference>
<dbReference type="InterPro" id="IPR003661">
    <property type="entry name" value="HisK_dim/P_dom"/>
</dbReference>
<dbReference type="Pfam" id="PF02518">
    <property type="entry name" value="HATPase_c"/>
    <property type="match status" value="1"/>
</dbReference>
<dbReference type="SUPFAM" id="SSF55874">
    <property type="entry name" value="ATPase domain of HSP90 chaperone/DNA topoisomerase II/histidine kinase"/>
    <property type="match status" value="1"/>
</dbReference>
<dbReference type="SMART" id="SM00387">
    <property type="entry name" value="HATPase_c"/>
    <property type="match status" value="1"/>
</dbReference>
<dbReference type="InterPro" id="IPR003594">
    <property type="entry name" value="HATPase_dom"/>
</dbReference>
<dbReference type="Gene3D" id="1.10.287.130">
    <property type="match status" value="1"/>
</dbReference>
<dbReference type="AlphaFoldDB" id="A0A372LTW3"/>
<evidence type="ECO:0000256" key="3">
    <source>
        <dbReference type="ARBA" id="ARBA00022553"/>
    </source>
</evidence>
<dbReference type="InterPro" id="IPR004358">
    <property type="entry name" value="Sig_transdc_His_kin-like_C"/>
</dbReference>
<dbReference type="OrthoDB" id="9815750at2"/>
<dbReference type="SUPFAM" id="SSF55785">
    <property type="entry name" value="PYP-like sensor domain (PAS domain)"/>
    <property type="match status" value="4"/>
</dbReference>
<evidence type="ECO:0000256" key="2">
    <source>
        <dbReference type="ARBA" id="ARBA00012438"/>
    </source>
</evidence>
<keyword evidence="8" id="KW-0749">Sporulation</keyword>
<evidence type="ECO:0000256" key="6">
    <source>
        <dbReference type="ARBA" id="ARBA00022777"/>
    </source>
</evidence>
<gene>
    <name evidence="12" type="ORF">D0469_03355</name>
</gene>
<keyword evidence="3" id="KW-0597">Phosphoprotein</keyword>
<evidence type="ECO:0000313" key="13">
    <source>
        <dbReference type="Proteomes" id="UP000264541"/>
    </source>
</evidence>